<feature type="domain" description="Protein SirB1 N-terminal" evidence="1">
    <location>
        <begin position="219"/>
        <end position="370"/>
    </location>
</feature>
<accession>A0A9W7AIM2</accession>
<organism evidence="2 3">
    <name type="scientific">Triparma retinervis</name>
    <dbReference type="NCBI Taxonomy" id="2557542"/>
    <lineage>
        <taxon>Eukaryota</taxon>
        <taxon>Sar</taxon>
        <taxon>Stramenopiles</taxon>
        <taxon>Ochrophyta</taxon>
        <taxon>Bolidophyceae</taxon>
        <taxon>Parmales</taxon>
        <taxon>Triparmaceae</taxon>
        <taxon>Triparma</taxon>
    </lineage>
</organism>
<dbReference type="PANTHER" id="PTHR31350">
    <property type="entry name" value="SI:DKEY-261L7.2"/>
    <property type="match status" value="1"/>
</dbReference>
<dbReference type="PANTHER" id="PTHR31350:SF27">
    <property type="entry name" value="HEMIMETHYLATED DNA-BINDING DOMAIN-CONTAINING PROTEIN"/>
    <property type="match status" value="1"/>
</dbReference>
<name>A0A9W7AIM2_9STRA</name>
<dbReference type="InterPro" id="IPR036047">
    <property type="entry name" value="F-box-like_dom_sf"/>
</dbReference>
<evidence type="ECO:0000313" key="2">
    <source>
        <dbReference type="EMBL" id="GMH69009.1"/>
    </source>
</evidence>
<dbReference type="OrthoDB" id="28868at2759"/>
<comment type="caution">
    <text evidence="2">The sequence shown here is derived from an EMBL/GenBank/DDBJ whole genome shotgun (WGS) entry which is preliminary data.</text>
</comment>
<dbReference type="Pfam" id="PF13369">
    <property type="entry name" value="Transglut_core2"/>
    <property type="match status" value="1"/>
</dbReference>
<dbReference type="SUPFAM" id="SSF81383">
    <property type="entry name" value="F-box domain"/>
    <property type="match status" value="1"/>
</dbReference>
<sequence>MTDFPLSSFTRFLDIPEAIFSDHIILPYLDLLSFLNLSETCKFFTKLSASPAFWLNFVAQFYPLFPPPDMKKHPRASFIARRRGDAACRQFLENADDIQSIWKGLGDSLSTKEYDGICRELRPFIEDCLLPSSVSALCESSLLDGPQQRTREGRMMLALYAINFHSTFLQFDRLLFNAFKGGDDADDDRKGKMEEGILLINRVYLSTPQLLNPTLVDGVKSTLDSLADQVRALLPPSAKADPMDCFVACKKVLFDFGLRGNAADYYNINNSLLSSVLETKLGIPMSLAVVFSLVSRRVGVDVDIIGLPGHIICASGDADGERLYFDVFHEDRSLLEMADIEGIVNSYSIEFHQSMLQPLSSMDVWARTLRNIENSLKHVAHKLISRQQQNEGKTPPYEMPLFLDIFRGQTKNLLVSHTSRKWNAARN</sequence>
<proteinExistence type="predicted"/>
<dbReference type="AlphaFoldDB" id="A0A9W7AIM2"/>
<reference evidence="2" key="1">
    <citation type="submission" date="2022-07" db="EMBL/GenBank/DDBJ databases">
        <title>Genome analysis of Parmales, a sister group of diatoms, reveals the evolutionary specialization of diatoms from phago-mixotrophs to photoautotrophs.</title>
        <authorList>
            <person name="Ban H."/>
            <person name="Sato S."/>
            <person name="Yoshikawa S."/>
            <person name="Kazumasa Y."/>
            <person name="Nakamura Y."/>
            <person name="Ichinomiya M."/>
            <person name="Saitoh K."/>
            <person name="Sato N."/>
            <person name="Blanc-Mathieu R."/>
            <person name="Endo H."/>
            <person name="Kuwata A."/>
            <person name="Ogata H."/>
        </authorList>
    </citation>
    <scope>NUCLEOTIDE SEQUENCE</scope>
</reference>
<dbReference type="EMBL" id="BRXZ01002729">
    <property type="protein sequence ID" value="GMH69009.1"/>
    <property type="molecule type" value="Genomic_DNA"/>
</dbReference>
<dbReference type="Proteomes" id="UP001165082">
    <property type="component" value="Unassembled WGS sequence"/>
</dbReference>
<gene>
    <name evidence="2" type="ORF">TrRE_jg7763</name>
</gene>
<dbReference type="InterPro" id="IPR032698">
    <property type="entry name" value="SirB1_N"/>
</dbReference>
<evidence type="ECO:0000313" key="3">
    <source>
        <dbReference type="Proteomes" id="UP001165082"/>
    </source>
</evidence>
<evidence type="ECO:0000259" key="1">
    <source>
        <dbReference type="Pfam" id="PF13369"/>
    </source>
</evidence>
<keyword evidence="3" id="KW-1185">Reference proteome</keyword>
<protein>
    <recommendedName>
        <fullName evidence="1">Protein SirB1 N-terminal domain-containing protein</fullName>
    </recommendedName>
</protein>